<dbReference type="AlphaFoldDB" id="X0ZBP0"/>
<gene>
    <name evidence="1" type="ORF">S01H4_20699</name>
</gene>
<dbReference type="EMBL" id="BART01009326">
    <property type="protein sequence ID" value="GAG66614.1"/>
    <property type="molecule type" value="Genomic_DNA"/>
</dbReference>
<sequence>INEDYAVQMGKFFDSVFKWLVKTKILEDSGKGFKITKETRSAVLVGIDPIDYLQTKDILSNLTRDIEEARLIEVLFNFRLPQEIRPRTLAPSIDELKVLGIEPLKEWYLKLIPERLNIKKTVLQRWMIE</sequence>
<evidence type="ECO:0000313" key="1">
    <source>
        <dbReference type="EMBL" id="GAG66614.1"/>
    </source>
</evidence>
<feature type="non-terminal residue" evidence="1">
    <location>
        <position position="1"/>
    </location>
</feature>
<organism evidence="1">
    <name type="scientific">marine sediment metagenome</name>
    <dbReference type="NCBI Taxonomy" id="412755"/>
    <lineage>
        <taxon>unclassified sequences</taxon>
        <taxon>metagenomes</taxon>
        <taxon>ecological metagenomes</taxon>
    </lineage>
</organism>
<accession>X0ZBP0</accession>
<comment type="caution">
    <text evidence="1">The sequence shown here is derived from an EMBL/GenBank/DDBJ whole genome shotgun (WGS) entry which is preliminary data.</text>
</comment>
<reference evidence="1" key="1">
    <citation type="journal article" date="2014" name="Front. Microbiol.">
        <title>High frequency of phylogenetically diverse reductive dehalogenase-homologous genes in deep subseafloor sedimentary metagenomes.</title>
        <authorList>
            <person name="Kawai M."/>
            <person name="Futagami T."/>
            <person name="Toyoda A."/>
            <person name="Takaki Y."/>
            <person name="Nishi S."/>
            <person name="Hori S."/>
            <person name="Arai W."/>
            <person name="Tsubouchi T."/>
            <person name="Morono Y."/>
            <person name="Uchiyama I."/>
            <person name="Ito T."/>
            <person name="Fujiyama A."/>
            <person name="Inagaki F."/>
            <person name="Takami H."/>
        </authorList>
    </citation>
    <scope>NUCLEOTIDE SEQUENCE</scope>
    <source>
        <strain evidence="1">Expedition CK06-06</strain>
    </source>
</reference>
<protein>
    <submittedName>
        <fullName evidence="1">Uncharacterized protein</fullName>
    </submittedName>
</protein>
<proteinExistence type="predicted"/>
<name>X0ZBP0_9ZZZZ</name>